<evidence type="ECO:0000313" key="2">
    <source>
        <dbReference type="EMBL" id="PIU24251.1"/>
    </source>
</evidence>
<dbReference type="EMBL" id="PEXI01000063">
    <property type="protein sequence ID" value="PIU24251.1"/>
    <property type="molecule type" value="Genomic_DNA"/>
</dbReference>
<dbReference type="SUPFAM" id="SSF53448">
    <property type="entry name" value="Nucleotide-diphospho-sugar transferases"/>
    <property type="match status" value="1"/>
</dbReference>
<reference evidence="3" key="1">
    <citation type="submission" date="2017-09" db="EMBL/GenBank/DDBJ databases">
        <title>Depth-based differentiation of microbial function through sediment-hosted aquifers and enrichment of novel symbionts in the deep terrestrial subsurface.</title>
        <authorList>
            <person name="Probst A.J."/>
            <person name="Ladd B."/>
            <person name="Jarett J.K."/>
            <person name="Geller-Mcgrath D.E."/>
            <person name="Sieber C.M.K."/>
            <person name="Emerson J.B."/>
            <person name="Anantharaman K."/>
            <person name="Thomas B.C."/>
            <person name="Malmstrom R."/>
            <person name="Stieglmeier M."/>
            <person name="Klingl A."/>
            <person name="Woyke T."/>
            <person name="Ryan C.M."/>
            <person name="Banfield J.F."/>
        </authorList>
    </citation>
    <scope>NUCLEOTIDE SEQUENCE [LARGE SCALE GENOMIC DNA]</scope>
</reference>
<accession>A0A2M6YC31</accession>
<organism evidence="2 3">
    <name type="scientific">Candidatus Berkelbacteria bacterium CG08_land_8_20_14_0_20_39_8</name>
    <dbReference type="NCBI Taxonomy" id="1974511"/>
    <lineage>
        <taxon>Bacteria</taxon>
        <taxon>Candidatus Berkelbacteria</taxon>
    </lineage>
</organism>
<dbReference type="InterPro" id="IPR029044">
    <property type="entry name" value="Nucleotide-diphossugar_trans"/>
</dbReference>
<feature type="domain" description="Nucleotidyl transferase" evidence="1">
    <location>
        <begin position="65"/>
        <end position="170"/>
    </location>
</feature>
<dbReference type="AlphaFoldDB" id="A0A2M6YC31"/>
<proteinExistence type="predicted"/>
<dbReference type="InterPro" id="IPR050486">
    <property type="entry name" value="Mannose-1P_guanyltransferase"/>
</dbReference>
<name>A0A2M6YC31_9BACT</name>
<dbReference type="GO" id="GO:0006355">
    <property type="term" value="P:regulation of DNA-templated transcription"/>
    <property type="evidence" value="ECO:0007669"/>
    <property type="project" value="InterPro"/>
</dbReference>
<dbReference type="Pfam" id="PF00483">
    <property type="entry name" value="NTP_transferase"/>
    <property type="match status" value="1"/>
</dbReference>
<dbReference type="Proteomes" id="UP000229896">
    <property type="component" value="Unassembled WGS sequence"/>
</dbReference>
<evidence type="ECO:0000259" key="1">
    <source>
        <dbReference type="Pfam" id="PF00483"/>
    </source>
</evidence>
<dbReference type="CDD" id="cd22231">
    <property type="entry name" value="RHH_NikR_HicB-like"/>
    <property type="match status" value="1"/>
</dbReference>
<dbReference type="Gene3D" id="1.10.1220.10">
    <property type="entry name" value="Met repressor-like"/>
    <property type="match status" value="1"/>
</dbReference>
<comment type="caution">
    <text evidence="2">The sequence shown here is derived from an EMBL/GenBank/DDBJ whole genome shotgun (WGS) entry which is preliminary data.</text>
</comment>
<evidence type="ECO:0000313" key="3">
    <source>
        <dbReference type="Proteomes" id="UP000229896"/>
    </source>
</evidence>
<protein>
    <recommendedName>
        <fullName evidence="1">Nucleotidyl transferase domain-containing protein</fullName>
    </recommendedName>
</protein>
<dbReference type="PANTHER" id="PTHR22572">
    <property type="entry name" value="SUGAR-1-PHOSPHATE GUANYL TRANSFERASE"/>
    <property type="match status" value="1"/>
</dbReference>
<dbReference type="InterPro" id="IPR005835">
    <property type="entry name" value="NTP_transferase_dom"/>
</dbReference>
<dbReference type="Gene3D" id="3.90.550.10">
    <property type="entry name" value="Spore Coat Polysaccharide Biosynthesis Protein SpsA, Chain A"/>
    <property type="match status" value="1"/>
</dbReference>
<dbReference type="InterPro" id="IPR013321">
    <property type="entry name" value="Arc_rbn_hlx_hlx"/>
</dbReference>
<sequence length="215" mass="24170">MERKRITISIQEDLLKKLDQSIDGVKMRNRSHAIEFFLSESLNVAKIETAIIMAGGKGALRLIPAIENSIELLKNYGVTNIIIAIGYLGEKVKQNIGNGKKNNLNISYIEGGEGTAGALSLLKDKIKNTFIVVNLDEIMNINFEELVNFHLSHKPLSTIATENTKNLKGYYVFEPEIFALISEGFSMLEEDIFPKLMKNNDLLFFPIFRSELTSE</sequence>
<gene>
    <name evidence="2" type="ORF">COT12_01985</name>
</gene>